<dbReference type="AlphaFoldDB" id="A0A086SXH2"/>
<evidence type="ECO:0000256" key="1">
    <source>
        <dbReference type="SAM" id="MobiDB-lite"/>
    </source>
</evidence>
<evidence type="ECO:0000313" key="2">
    <source>
        <dbReference type="EMBL" id="KFH41804.1"/>
    </source>
</evidence>
<protein>
    <submittedName>
        <fullName evidence="2">Uncharacterized protein</fullName>
    </submittedName>
</protein>
<feature type="compositionally biased region" description="Basic and acidic residues" evidence="1">
    <location>
        <begin position="44"/>
        <end position="55"/>
    </location>
</feature>
<dbReference type="Proteomes" id="UP000029964">
    <property type="component" value="Unassembled WGS sequence"/>
</dbReference>
<organism evidence="2 3">
    <name type="scientific">Hapsidospora chrysogenum (strain ATCC 11550 / CBS 779.69 / DSM 880 / IAM 14645 / JCM 23072 / IMI 49137)</name>
    <name type="common">Acremonium chrysogenum</name>
    <dbReference type="NCBI Taxonomy" id="857340"/>
    <lineage>
        <taxon>Eukaryota</taxon>
        <taxon>Fungi</taxon>
        <taxon>Dikarya</taxon>
        <taxon>Ascomycota</taxon>
        <taxon>Pezizomycotina</taxon>
        <taxon>Sordariomycetes</taxon>
        <taxon>Hypocreomycetidae</taxon>
        <taxon>Hypocreales</taxon>
        <taxon>Bionectriaceae</taxon>
        <taxon>Hapsidospora</taxon>
    </lineage>
</organism>
<keyword evidence="3" id="KW-1185">Reference proteome</keyword>
<name>A0A086SXH2_HAPC1</name>
<dbReference type="EMBL" id="JPKY01000114">
    <property type="protein sequence ID" value="KFH41804.1"/>
    <property type="molecule type" value="Genomic_DNA"/>
</dbReference>
<gene>
    <name evidence="2" type="ORF">ACRE_074900</name>
</gene>
<dbReference type="HOGENOM" id="CLU_2687207_0_0_1"/>
<proteinExistence type="predicted"/>
<feature type="region of interest" description="Disordered" evidence="1">
    <location>
        <begin position="32"/>
        <end position="55"/>
    </location>
</feature>
<comment type="caution">
    <text evidence="2">The sequence shown here is derived from an EMBL/GenBank/DDBJ whole genome shotgun (WGS) entry which is preliminary data.</text>
</comment>
<accession>A0A086SXH2</accession>
<reference evidence="3" key="1">
    <citation type="journal article" date="2014" name="Genome Announc.">
        <title>Genome sequence and annotation of Acremonium chrysogenum, producer of the beta-lactam antibiotic cephalosporin C.</title>
        <authorList>
            <person name="Terfehr D."/>
            <person name="Dahlmann T.A."/>
            <person name="Specht T."/>
            <person name="Zadra I."/>
            <person name="Kuernsteiner H."/>
            <person name="Kueck U."/>
        </authorList>
    </citation>
    <scope>NUCLEOTIDE SEQUENCE [LARGE SCALE GENOMIC DNA]</scope>
    <source>
        <strain evidence="3">ATCC 11550 / CBS 779.69 / DSM 880 / IAM 14645 / JCM 23072 / IMI 49137</strain>
    </source>
</reference>
<evidence type="ECO:0000313" key="3">
    <source>
        <dbReference type="Proteomes" id="UP000029964"/>
    </source>
</evidence>
<sequence>MDLSEVWWRPPAGRTTLITDNSRNGNESWHWSLSTGGGTPGKETGCDGDSRDEADTVPVREDATALIVSAKVVE</sequence>